<protein>
    <submittedName>
        <fullName evidence="1">Uncharacterized protein</fullName>
    </submittedName>
</protein>
<accession>A0A7J7F4H1</accession>
<gene>
    <name evidence="1" type="ORF">HPG69_013265</name>
</gene>
<proteinExistence type="predicted"/>
<organism evidence="1 2">
    <name type="scientific">Diceros bicornis minor</name>
    <name type="common">South-central black rhinoceros</name>
    <dbReference type="NCBI Taxonomy" id="77932"/>
    <lineage>
        <taxon>Eukaryota</taxon>
        <taxon>Metazoa</taxon>
        <taxon>Chordata</taxon>
        <taxon>Craniata</taxon>
        <taxon>Vertebrata</taxon>
        <taxon>Euteleostomi</taxon>
        <taxon>Mammalia</taxon>
        <taxon>Eutheria</taxon>
        <taxon>Laurasiatheria</taxon>
        <taxon>Perissodactyla</taxon>
        <taxon>Rhinocerotidae</taxon>
        <taxon>Diceros</taxon>
    </lineage>
</organism>
<evidence type="ECO:0000313" key="1">
    <source>
        <dbReference type="EMBL" id="KAF5922920.1"/>
    </source>
</evidence>
<name>A0A7J7F4H1_DICBM</name>
<evidence type="ECO:0000313" key="2">
    <source>
        <dbReference type="Proteomes" id="UP000551758"/>
    </source>
</evidence>
<sequence>MGAVGEARGGPNPDVCFHLLRGGSNGPKNRVLLTAGLSVTKKGFSLAGALGRALQRGDARFSRGLLEG</sequence>
<dbReference type="EMBL" id="JACDTQ010001386">
    <property type="protein sequence ID" value="KAF5922920.1"/>
    <property type="molecule type" value="Genomic_DNA"/>
</dbReference>
<dbReference type="Proteomes" id="UP000551758">
    <property type="component" value="Unassembled WGS sequence"/>
</dbReference>
<keyword evidence="2" id="KW-1185">Reference proteome</keyword>
<dbReference type="AlphaFoldDB" id="A0A7J7F4H1"/>
<comment type="caution">
    <text evidence="1">The sequence shown here is derived from an EMBL/GenBank/DDBJ whole genome shotgun (WGS) entry which is preliminary data.</text>
</comment>
<reference evidence="1 2" key="1">
    <citation type="journal article" date="2020" name="Mol. Biol. Evol.">
        <title>Interspecific Gene Flow and the Evolution of Specialization in Black and White Rhinoceros.</title>
        <authorList>
            <person name="Moodley Y."/>
            <person name="Westbury M.V."/>
            <person name="Russo I.M."/>
            <person name="Gopalakrishnan S."/>
            <person name="Rakotoarivelo A."/>
            <person name="Olsen R.A."/>
            <person name="Prost S."/>
            <person name="Tunstall T."/>
            <person name="Ryder O.A."/>
            <person name="Dalen L."/>
            <person name="Bruford M.W."/>
        </authorList>
    </citation>
    <scope>NUCLEOTIDE SEQUENCE [LARGE SCALE GENOMIC DNA]</scope>
    <source>
        <strain evidence="1">SBR-YM</strain>
        <tissue evidence="1">Skin</tissue>
    </source>
</reference>